<evidence type="ECO:0000256" key="4">
    <source>
        <dbReference type="ARBA" id="ARBA00022982"/>
    </source>
</evidence>
<dbReference type="PIRSF" id="PIRSF000090">
    <property type="entry name" value="Beta-ETF"/>
    <property type="match status" value="1"/>
</dbReference>
<dbReference type="InterPro" id="IPR014730">
    <property type="entry name" value="ETF_a/b_N"/>
</dbReference>
<dbReference type="RefSeq" id="WP_041885086.1">
    <property type="nucleotide sequence ID" value="NZ_CP157278.1"/>
</dbReference>
<feature type="domain" description="Electron transfer flavoprotein alpha/beta-subunit N-terminal" evidence="5">
    <location>
        <begin position="23"/>
        <end position="209"/>
    </location>
</feature>
<dbReference type="OrthoDB" id="9804960at2"/>
<dbReference type="STRING" id="1503925.TH53_20775"/>
<dbReference type="SMART" id="SM00893">
    <property type="entry name" value="ETF"/>
    <property type="match status" value="1"/>
</dbReference>
<evidence type="ECO:0000313" key="6">
    <source>
        <dbReference type="EMBL" id="KIO75410.1"/>
    </source>
</evidence>
<evidence type="ECO:0000313" key="7">
    <source>
        <dbReference type="Proteomes" id="UP000032049"/>
    </source>
</evidence>
<dbReference type="InterPro" id="IPR033948">
    <property type="entry name" value="ETF_beta_N"/>
</dbReference>
<comment type="similarity">
    <text evidence="1">Belongs to the ETF beta-subunit/FixA family.</text>
</comment>
<organism evidence="6 7">
    <name type="scientific">Pedobacter lusitanus</name>
    <dbReference type="NCBI Taxonomy" id="1503925"/>
    <lineage>
        <taxon>Bacteria</taxon>
        <taxon>Pseudomonadati</taxon>
        <taxon>Bacteroidota</taxon>
        <taxon>Sphingobacteriia</taxon>
        <taxon>Sphingobacteriales</taxon>
        <taxon>Sphingobacteriaceae</taxon>
        <taxon>Pedobacter</taxon>
    </lineage>
</organism>
<dbReference type="CDD" id="cd01714">
    <property type="entry name" value="ETF_beta"/>
    <property type="match status" value="1"/>
</dbReference>
<dbReference type="GO" id="GO:0005829">
    <property type="term" value="C:cytosol"/>
    <property type="evidence" value="ECO:0007669"/>
    <property type="project" value="TreeGrafter"/>
</dbReference>
<dbReference type="GO" id="GO:0009055">
    <property type="term" value="F:electron transfer activity"/>
    <property type="evidence" value="ECO:0007669"/>
    <property type="project" value="InterPro"/>
</dbReference>
<dbReference type="Pfam" id="PF01012">
    <property type="entry name" value="ETF"/>
    <property type="match status" value="1"/>
</dbReference>
<reference evidence="6 7" key="1">
    <citation type="submission" date="2015-01" db="EMBL/GenBank/DDBJ databases">
        <title>Draft genome sequence of Pedobacter sp. NL19 isolated from sludge of an effluent treatment pond in an abandoned uranium mine.</title>
        <authorList>
            <person name="Santos T."/>
            <person name="Caetano T."/>
            <person name="Covas C."/>
            <person name="Cruz A."/>
            <person name="Mendo S."/>
        </authorList>
    </citation>
    <scope>NUCLEOTIDE SEQUENCE [LARGE SCALE GENOMIC DNA]</scope>
    <source>
        <strain evidence="6 7">NL19</strain>
    </source>
</reference>
<accession>A0A0D0GH37</accession>
<protein>
    <recommendedName>
        <fullName evidence="2">Electron transfer flavoprotein subunit beta</fullName>
    </recommendedName>
</protein>
<evidence type="ECO:0000256" key="3">
    <source>
        <dbReference type="ARBA" id="ARBA00022448"/>
    </source>
</evidence>
<proteinExistence type="inferred from homology"/>
<dbReference type="InterPro" id="IPR012255">
    <property type="entry name" value="ETF_b"/>
</dbReference>
<dbReference type="EMBL" id="JXRA01000102">
    <property type="protein sequence ID" value="KIO75410.1"/>
    <property type="molecule type" value="Genomic_DNA"/>
</dbReference>
<dbReference type="Proteomes" id="UP000032049">
    <property type="component" value="Unassembled WGS sequence"/>
</dbReference>
<evidence type="ECO:0000256" key="2">
    <source>
        <dbReference type="ARBA" id="ARBA00016797"/>
    </source>
</evidence>
<dbReference type="SUPFAM" id="SSF52402">
    <property type="entry name" value="Adenine nucleotide alpha hydrolases-like"/>
    <property type="match status" value="1"/>
</dbReference>
<gene>
    <name evidence="6" type="ORF">TH53_20775</name>
</gene>
<dbReference type="InterPro" id="IPR014729">
    <property type="entry name" value="Rossmann-like_a/b/a_fold"/>
</dbReference>
<sequence length="245" mass="26070">MKILVCISNVPDTTTKITFTNDNTQFNTAGVTFIVNPYDEIALSRAIELCADGKGTVTVVNVGESSTEPTIRKALAIGADDAVRIDAAPRDAYFTAFQIAEYAKTGEFDMILTGRESIDYNGAQVAAMVGEFLNIPSISIIKKLDYDGTTATLEREIEGGKEVVTVTGKFVASCAEGVAVPTIPTMRGIMSARSKPLAVVAAQPIEEVIKVVQFETPPARGTVKLIPAEEAASLISLLHTEAKVI</sequence>
<keyword evidence="7" id="KW-1185">Reference proteome</keyword>
<name>A0A0D0GH37_9SPHI</name>
<keyword evidence="4" id="KW-0249">Electron transport</keyword>
<keyword evidence="3" id="KW-0813">Transport</keyword>
<evidence type="ECO:0000256" key="1">
    <source>
        <dbReference type="ARBA" id="ARBA00007557"/>
    </source>
</evidence>
<dbReference type="Gene3D" id="3.40.50.620">
    <property type="entry name" value="HUPs"/>
    <property type="match status" value="1"/>
</dbReference>
<dbReference type="PANTHER" id="PTHR21294">
    <property type="entry name" value="ELECTRON TRANSFER FLAVOPROTEIN BETA-SUBUNIT"/>
    <property type="match status" value="1"/>
</dbReference>
<evidence type="ECO:0000259" key="5">
    <source>
        <dbReference type="SMART" id="SM00893"/>
    </source>
</evidence>
<dbReference type="AlphaFoldDB" id="A0A0D0GH37"/>
<comment type="caution">
    <text evidence="6">The sequence shown here is derived from an EMBL/GenBank/DDBJ whole genome shotgun (WGS) entry which is preliminary data.</text>
</comment>
<dbReference type="PANTHER" id="PTHR21294:SF8">
    <property type="entry name" value="ELECTRON TRANSFER FLAVOPROTEIN SUBUNIT BETA"/>
    <property type="match status" value="1"/>
</dbReference>